<keyword evidence="2" id="KW-1185">Reference proteome</keyword>
<comment type="caution">
    <text evidence="1">The sequence shown here is derived from an EMBL/GenBank/DDBJ whole genome shotgun (WGS) entry which is preliminary data.</text>
</comment>
<dbReference type="EMBL" id="CM045770">
    <property type="protein sequence ID" value="KAI7992507.1"/>
    <property type="molecule type" value="Genomic_DNA"/>
</dbReference>
<proteinExistence type="predicted"/>
<protein>
    <submittedName>
        <fullName evidence="1">Uncharacterized protein</fullName>
    </submittedName>
</protein>
<gene>
    <name evidence="1" type="ORF">LOK49_LG12G02966</name>
</gene>
<sequence>MVNSHNLTGDDAGSIVGEKRPAENGEDVELGVPLPKKARNGGGLVGNVKKVEEGFSLSILEREREREREREILTKTFQRAIVGSGYELNRK</sequence>
<organism evidence="1 2">
    <name type="scientific">Camellia lanceoleosa</name>
    <dbReference type="NCBI Taxonomy" id="1840588"/>
    <lineage>
        <taxon>Eukaryota</taxon>
        <taxon>Viridiplantae</taxon>
        <taxon>Streptophyta</taxon>
        <taxon>Embryophyta</taxon>
        <taxon>Tracheophyta</taxon>
        <taxon>Spermatophyta</taxon>
        <taxon>Magnoliopsida</taxon>
        <taxon>eudicotyledons</taxon>
        <taxon>Gunneridae</taxon>
        <taxon>Pentapetalae</taxon>
        <taxon>asterids</taxon>
        <taxon>Ericales</taxon>
        <taxon>Theaceae</taxon>
        <taxon>Camellia</taxon>
    </lineage>
</organism>
<evidence type="ECO:0000313" key="1">
    <source>
        <dbReference type="EMBL" id="KAI7992507.1"/>
    </source>
</evidence>
<dbReference type="Proteomes" id="UP001060215">
    <property type="component" value="Chromosome 13"/>
</dbReference>
<name>A0ACC0FWL2_9ERIC</name>
<evidence type="ECO:0000313" key="2">
    <source>
        <dbReference type="Proteomes" id="UP001060215"/>
    </source>
</evidence>
<accession>A0ACC0FWL2</accession>
<reference evidence="1 2" key="1">
    <citation type="journal article" date="2022" name="Plant J.">
        <title>Chromosome-level genome of Camellia lanceoleosa provides a valuable resource for understanding genome evolution and self-incompatibility.</title>
        <authorList>
            <person name="Gong W."/>
            <person name="Xiao S."/>
            <person name="Wang L."/>
            <person name="Liao Z."/>
            <person name="Chang Y."/>
            <person name="Mo W."/>
            <person name="Hu G."/>
            <person name="Li W."/>
            <person name="Zhao G."/>
            <person name="Zhu H."/>
            <person name="Hu X."/>
            <person name="Ji K."/>
            <person name="Xiang X."/>
            <person name="Song Q."/>
            <person name="Yuan D."/>
            <person name="Jin S."/>
            <person name="Zhang L."/>
        </authorList>
    </citation>
    <scope>NUCLEOTIDE SEQUENCE [LARGE SCALE GENOMIC DNA]</scope>
    <source>
        <strain evidence="1">SQ_2022a</strain>
    </source>
</reference>